<sequence>MAGRQCMKWDPVVHEDILIALFQHVTLTSEHWAKVMDELRTKGYVFSENALRYTLLPFFCFHVVFLCFYDFVLGGQVGCTCSISRHPRQPGFLFSLPSPLPPPFPPSLFIFISN</sequence>
<dbReference type="OrthoDB" id="4777826at2759"/>
<protein>
    <submittedName>
        <fullName evidence="2">Uncharacterized protein</fullName>
    </submittedName>
</protein>
<dbReference type="Proteomes" id="UP000237481">
    <property type="component" value="Unassembled WGS sequence"/>
</dbReference>
<evidence type="ECO:0000313" key="3">
    <source>
        <dbReference type="Proteomes" id="UP000237481"/>
    </source>
</evidence>
<reference evidence="2 3" key="1">
    <citation type="submission" date="2018-01" db="EMBL/GenBank/DDBJ databases">
        <title>Harnessing the power of phylogenomics to disentangle the directionality and signatures of interkingdom host jumping in the parasitic fungal genus Tolypocladium.</title>
        <authorList>
            <person name="Quandt C.A."/>
            <person name="Patterson W."/>
            <person name="Spatafora J.W."/>
        </authorList>
    </citation>
    <scope>NUCLEOTIDE SEQUENCE [LARGE SCALE GENOMIC DNA]</scope>
    <source>
        <strain evidence="2 3">NRBC 100945</strain>
    </source>
</reference>
<dbReference type="AlphaFoldDB" id="A0A2S4KVD1"/>
<feature type="transmembrane region" description="Helical" evidence="1">
    <location>
        <begin position="50"/>
        <end position="72"/>
    </location>
</feature>
<keyword evidence="1" id="KW-0812">Transmembrane</keyword>
<keyword evidence="3" id="KW-1185">Reference proteome</keyword>
<comment type="caution">
    <text evidence="2">The sequence shown here is derived from an EMBL/GenBank/DDBJ whole genome shotgun (WGS) entry which is preliminary data.</text>
</comment>
<dbReference type="EMBL" id="PKSG01000572">
    <property type="protein sequence ID" value="POR34158.1"/>
    <property type="molecule type" value="Genomic_DNA"/>
</dbReference>
<keyword evidence="1" id="KW-1133">Transmembrane helix</keyword>
<name>A0A2S4KVD1_9HYPO</name>
<evidence type="ECO:0000256" key="1">
    <source>
        <dbReference type="SAM" id="Phobius"/>
    </source>
</evidence>
<accession>A0A2S4KVD1</accession>
<keyword evidence="1" id="KW-0472">Membrane</keyword>
<proteinExistence type="predicted"/>
<gene>
    <name evidence="2" type="ORF">TPAR_05652</name>
</gene>
<evidence type="ECO:0000313" key="2">
    <source>
        <dbReference type="EMBL" id="POR34158.1"/>
    </source>
</evidence>
<organism evidence="2 3">
    <name type="scientific">Tolypocladium paradoxum</name>
    <dbReference type="NCBI Taxonomy" id="94208"/>
    <lineage>
        <taxon>Eukaryota</taxon>
        <taxon>Fungi</taxon>
        <taxon>Dikarya</taxon>
        <taxon>Ascomycota</taxon>
        <taxon>Pezizomycotina</taxon>
        <taxon>Sordariomycetes</taxon>
        <taxon>Hypocreomycetidae</taxon>
        <taxon>Hypocreales</taxon>
        <taxon>Ophiocordycipitaceae</taxon>
        <taxon>Tolypocladium</taxon>
    </lineage>
</organism>